<name>A0A142EMS5_9BACT</name>
<dbReference type="AlphaFoldDB" id="A0A142EMS5"/>
<gene>
    <name evidence="4" type="ORF">AO498_08385</name>
</gene>
<feature type="signal peptide" evidence="2">
    <location>
        <begin position="1"/>
        <end position="22"/>
    </location>
</feature>
<dbReference type="KEGG" id="alm:AO498_08385"/>
<dbReference type="Gene3D" id="2.60.120.260">
    <property type="entry name" value="Galactose-binding domain-like"/>
    <property type="match status" value="1"/>
</dbReference>
<dbReference type="Proteomes" id="UP000073816">
    <property type="component" value="Chromosome"/>
</dbReference>
<dbReference type="EMBL" id="CP012836">
    <property type="protein sequence ID" value="AMQ56430.1"/>
    <property type="molecule type" value="Genomic_DNA"/>
</dbReference>
<dbReference type="SUPFAM" id="SSF49785">
    <property type="entry name" value="Galactose-binding domain-like"/>
    <property type="match status" value="1"/>
</dbReference>
<dbReference type="Pfam" id="PF02129">
    <property type="entry name" value="Peptidase_S15"/>
    <property type="match status" value="1"/>
</dbReference>
<keyword evidence="2" id="KW-0732">Signal</keyword>
<proteinExistence type="predicted"/>
<dbReference type="RefSeq" id="WP_067545950.1">
    <property type="nucleotide sequence ID" value="NZ_CP012836.1"/>
</dbReference>
<dbReference type="PATRIC" id="fig|1727163.4.peg.1746"/>
<dbReference type="GO" id="GO:0008239">
    <property type="term" value="F:dipeptidyl-peptidase activity"/>
    <property type="evidence" value="ECO:0007669"/>
    <property type="project" value="InterPro"/>
</dbReference>
<evidence type="ECO:0000313" key="5">
    <source>
        <dbReference type="Proteomes" id="UP000073816"/>
    </source>
</evidence>
<dbReference type="OrthoDB" id="319764at2"/>
<dbReference type="PANTHER" id="PTHR43056">
    <property type="entry name" value="PEPTIDASE S9 PROLYL OLIGOPEPTIDASE"/>
    <property type="match status" value="1"/>
</dbReference>
<dbReference type="STRING" id="1727163.AO498_08385"/>
<dbReference type="InterPro" id="IPR029058">
    <property type="entry name" value="AB_hydrolase_fold"/>
</dbReference>
<dbReference type="Gene3D" id="1.10.3020.10">
    <property type="entry name" value="alpha-amino acid ester hydrolase ( Helical cap domain)"/>
    <property type="match status" value="1"/>
</dbReference>
<feature type="domain" description="Xaa-Pro dipeptidyl-peptidase C-terminal" evidence="3">
    <location>
        <begin position="367"/>
        <end position="622"/>
    </location>
</feature>
<dbReference type="InterPro" id="IPR008979">
    <property type="entry name" value="Galactose-bd-like_sf"/>
</dbReference>
<feature type="chain" id="PRO_5007494413" evidence="2">
    <location>
        <begin position="23"/>
        <end position="628"/>
    </location>
</feature>
<sequence>MKLILKVLLLILLLGGNASLLAQEKPILVQLDEVAIIDQKVMMPMRDGTRLATDIYRPKGDKKVPVVFSRTPYNFNTYGNGEMNTRTLQTALDWVKKGYAYVVQNERGRFFSEGNWDILGTPLTDSYDAFEWMSKQSWSNGKIGLLGCSSTAEWQMAAASLQHPALGAMVPQGFGAGVGKIGDFYEQGNWYRGGAGQMLFTAWLYSTQHDPMAPRLQPGIAQEDLLRLQRFYDMAPEYPRVDWKEGLSHLPVQDIIKNVNGPRGIYEEMITRKPNDPRWFQGGLYHDTMPFDTPSMWFVSWYDVSSSPNIALYNHARQNAISQMARDNQYLVIAPVLHCSYTRATENTIVGERSVGDARWNYDEVITAWFDLWLKGKDESGTIAKLPKVTYYTMGINKWQSSEVWPPKDAVMTSFFLDSQGKANTRNGDGKLVTKAPKSEAKDTFTYDPMNPVNSYGGNVCCTGNAVQGGAMDQSEMELRDDILVYTSEPLAEGVEVSGFIESLLYLSSDVLDTDVTIKLIDVYPDGKAYNLDETIQRVRYREGYDKEVFMESGKVYEIKMTPMSTSNYFEKGHRIRIEVSSSNFPRFDRNMNTGGNNYDESEGKIATNSIHHGGKFQSRIILPMIKK</sequence>
<evidence type="ECO:0000259" key="3">
    <source>
        <dbReference type="SMART" id="SM00939"/>
    </source>
</evidence>
<reference evidence="5" key="1">
    <citation type="submission" date="2015-09" db="EMBL/GenBank/DDBJ databases">
        <title>Complete sequence of Algoriphagus sp. M8-2.</title>
        <authorList>
            <person name="Shintani M."/>
        </authorList>
    </citation>
    <scope>NUCLEOTIDE SEQUENCE [LARGE SCALE GENOMIC DNA]</scope>
    <source>
        <strain evidence="5">M8-2</strain>
    </source>
</reference>
<keyword evidence="1" id="KW-0378">Hydrolase</keyword>
<reference evidence="4 5" key="2">
    <citation type="journal article" date="2016" name="Genome Announc.">
        <title>Complete Genome Sequence of Algoriphagus sp. Strain M8-2, Isolated from a Brackish Lake.</title>
        <authorList>
            <person name="Muraguchi Y."/>
            <person name="Kushimoto K."/>
            <person name="Ohtsubo Y."/>
            <person name="Suzuki T."/>
            <person name="Dohra H."/>
            <person name="Kimbara K."/>
            <person name="Shintani M."/>
        </authorList>
    </citation>
    <scope>NUCLEOTIDE SEQUENCE [LARGE SCALE GENOMIC DNA]</scope>
    <source>
        <strain evidence="4 5">M8-2</strain>
    </source>
</reference>
<dbReference type="SMART" id="SM00939">
    <property type="entry name" value="PepX_C"/>
    <property type="match status" value="1"/>
</dbReference>
<dbReference type="Gene3D" id="3.40.50.1820">
    <property type="entry name" value="alpha/beta hydrolase"/>
    <property type="match status" value="1"/>
</dbReference>
<evidence type="ECO:0000313" key="4">
    <source>
        <dbReference type="EMBL" id="AMQ56430.1"/>
    </source>
</evidence>
<protein>
    <submittedName>
        <fullName evidence="4">Acylase</fullName>
    </submittedName>
</protein>
<dbReference type="PANTHER" id="PTHR43056:SF10">
    <property type="entry name" value="COCE_NOND FAMILY, PUTATIVE (AFU_ORTHOLOGUE AFUA_7G00600)-RELATED"/>
    <property type="match status" value="1"/>
</dbReference>
<dbReference type="InterPro" id="IPR050585">
    <property type="entry name" value="Xaa-Pro_dipeptidyl-ppase/CocE"/>
</dbReference>
<dbReference type="SUPFAM" id="SSF53474">
    <property type="entry name" value="alpha/beta-Hydrolases"/>
    <property type="match status" value="1"/>
</dbReference>
<accession>A0A142EMS5</accession>
<evidence type="ECO:0000256" key="1">
    <source>
        <dbReference type="ARBA" id="ARBA00022801"/>
    </source>
</evidence>
<dbReference type="Pfam" id="PF08530">
    <property type="entry name" value="PepX_C"/>
    <property type="match status" value="1"/>
</dbReference>
<dbReference type="InterPro" id="IPR013736">
    <property type="entry name" value="Xaa-Pro_dipept_C"/>
</dbReference>
<dbReference type="NCBIfam" id="TIGR00976">
    <property type="entry name" value="CocE_NonD"/>
    <property type="match status" value="1"/>
</dbReference>
<dbReference type="InterPro" id="IPR000383">
    <property type="entry name" value="Xaa-Pro-like_dom"/>
</dbReference>
<dbReference type="InterPro" id="IPR005674">
    <property type="entry name" value="CocE/Ser_esterase"/>
</dbReference>
<keyword evidence="5" id="KW-1185">Reference proteome</keyword>
<organism evidence="4 5">
    <name type="scientific">Algoriphagus sanaruensis</name>
    <dbReference type="NCBI Taxonomy" id="1727163"/>
    <lineage>
        <taxon>Bacteria</taxon>
        <taxon>Pseudomonadati</taxon>
        <taxon>Bacteroidota</taxon>
        <taxon>Cytophagia</taxon>
        <taxon>Cytophagales</taxon>
        <taxon>Cyclobacteriaceae</taxon>
        <taxon>Algoriphagus</taxon>
    </lineage>
</organism>
<evidence type="ECO:0000256" key="2">
    <source>
        <dbReference type="SAM" id="SignalP"/>
    </source>
</evidence>